<dbReference type="InterPro" id="IPR001878">
    <property type="entry name" value="Znf_CCHC"/>
</dbReference>
<organism evidence="4 5">
    <name type="scientific">Trifolium medium</name>
    <dbReference type="NCBI Taxonomy" id="97028"/>
    <lineage>
        <taxon>Eukaryota</taxon>
        <taxon>Viridiplantae</taxon>
        <taxon>Streptophyta</taxon>
        <taxon>Embryophyta</taxon>
        <taxon>Tracheophyta</taxon>
        <taxon>Spermatophyta</taxon>
        <taxon>Magnoliopsida</taxon>
        <taxon>eudicotyledons</taxon>
        <taxon>Gunneridae</taxon>
        <taxon>Pentapetalae</taxon>
        <taxon>rosids</taxon>
        <taxon>fabids</taxon>
        <taxon>Fabales</taxon>
        <taxon>Fabaceae</taxon>
        <taxon>Papilionoideae</taxon>
        <taxon>50 kb inversion clade</taxon>
        <taxon>NPAAA clade</taxon>
        <taxon>Hologalegina</taxon>
        <taxon>IRL clade</taxon>
        <taxon>Trifolieae</taxon>
        <taxon>Trifolium</taxon>
    </lineage>
</organism>
<dbReference type="GO" id="GO:0008270">
    <property type="term" value="F:zinc ion binding"/>
    <property type="evidence" value="ECO:0007669"/>
    <property type="project" value="UniProtKB-KW"/>
</dbReference>
<feature type="region of interest" description="Disordered" evidence="2">
    <location>
        <begin position="137"/>
        <end position="185"/>
    </location>
</feature>
<dbReference type="EMBL" id="LXQA010082723">
    <property type="protein sequence ID" value="MCI12094.1"/>
    <property type="molecule type" value="Genomic_DNA"/>
</dbReference>
<accession>A0A392PJV1</accession>
<evidence type="ECO:0000256" key="2">
    <source>
        <dbReference type="SAM" id="MobiDB-lite"/>
    </source>
</evidence>
<keyword evidence="1" id="KW-0863">Zinc-finger</keyword>
<feature type="domain" description="CCHC-type" evidence="3">
    <location>
        <begin position="192"/>
        <end position="205"/>
    </location>
</feature>
<evidence type="ECO:0000259" key="3">
    <source>
        <dbReference type="PROSITE" id="PS50158"/>
    </source>
</evidence>
<comment type="caution">
    <text evidence="4">The sequence shown here is derived from an EMBL/GenBank/DDBJ whole genome shotgun (WGS) entry which is preliminary data.</text>
</comment>
<keyword evidence="1" id="KW-0479">Metal-binding</keyword>
<feature type="non-terminal residue" evidence="4">
    <location>
        <position position="214"/>
    </location>
</feature>
<feature type="non-terminal residue" evidence="4">
    <location>
        <position position="1"/>
    </location>
</feature>
<sequence length="214" mass="24460">QNPPKFRGDGGHAAADLWLQALEKIFGAIHCSEEEKVTLAIYQLLGDAEYWWGNTSLMMEGAYEEFSWENFKRKFLAKYFSETARERDGIDEAYMCRRFQSCLRYELQDAVVPLGIRHFQVLVEKCQEIEDMKSKRMNHQGSFSAGGPSRPSNQNRGRQWNILNNRPQNSQGSHRPANQGAKGSQVREKQTCFKCGEEGNYATECGIQGPTCYN</sequence>
<reference evidence="4 5" key="1">
    <citation type="journal article" date="2018" name="Front. Plant Sci.">
        <title>Red Clover (Trifolium pratense) and Zigzag Clover (T. medium) - A Picture of Genomic Similarities and Differences.</title>
        <authorList>
            <person name="Dluhosova J."/>
            <person name="Istvanek J."/>
            <person name="Nedelnik J."/>
            <person name="Repkova J."/>
        </authorList>
    </citation>
    <scope>NUCLEOTIDE SEQUENCE [LARGE SCALE GENOMIC DNA]</scope>
    <source>
        <strain evidence="5">cv. 10/8</strain>
        <tissue evidence="4">Leaf</tissue>
    </source>
</reference>
<proteinExistence type="predicted"/>
<name>A0A392PJV1_9FABA</name>
<dbReference type="AlphaFoldDB" id="A0A392PJV1"/>
<dbReference type="PANTHER" id="PTHR34482">
    <property type="entry name" value="DNA DAMAGE-INDUCIBLE PROTEIN 1-LIKE"/>
    <property type="match status" value="1"/>
</dbReference>
<protein>
    <submittedName>
        <fullName evidence="4">Gag polyprotein</fullName>
    </submittedName>
</protein>
<dbReference type="PROSITE" id="PS50158">
    <property type="entry name" value="ZF_CCHC"/>
    <property type="match status" value="1"/>
</dbReference>
<keyword evidence="1" id="KW-0862">Zinc</keyword>
<dbReference type="GO" id="GO:0003676">
    <property type="term" value="F:nucleic acid binding"/>
    <property type="evidence" value="ECO:0007669"/>
    <property type="project" value="InterPro"/>
</dbReference>
<evidence type="ECO:0000256" key="1">
    <source>
        <dbReference type="PROSITE-ProRule" id="PRU00047"/>
    </source>
</evidence>
<evidence type="ECO:0000313" key="4">
    <source>
        <dbReference type="EMBL" id="MCI12094.1"/>
    </source>
</evidence>
<keyword evidence="5" id="KW-1185">Reference proteome</keyword>
<evidence type="ECO:0000313" key="5">
    <source>
        <dbReference type="Proteomes" id="UP000265520"/>
    </source>
</evidence>
<dbReference type="Proteomes" id="UP000265520">
    <property type="component" value="Unassembled WGS sequence"/>
</dbReference>
<feature type="compositionally biased region" description="Polar residues" evidence="2">
    <location>
        <begin position="150"/>
        <end position="173"/>
    </location>
</feature>
<dbReference type="PANTHER" id="PTHR34482:SF36">
    <property type="entry name" value="RETROTRANSPOSON GAG DOMAIN-CONTAINING PROTEIN"/>
    <property type="match status" value="1"/>
</dbReference>